<dbReference type="AlphaFoldDB" id="A0A2X0R9R9"/>
<keyword evidence="1" id="KW-0175">Coiled coil</keyword>
<proteinExistence type="predicted"/>
<evidence type="ECO:0000256" key="2">
    <source>
        <dbReference type="SAM" id="MobiDB-lite"/>
    </source>
</evidence>
<keyword evidence="3" id="KW-1133">Transmembrane helix</keyword>
<evidence type="ECO:0000313" key="4">
    <source>
        <dbReference type="EMBL" id="SPS06862.1"/>
    </source>
</evidence>
<accession>A0A2X0R9R9</accession>
<name>A0A2X0R9R9_9PROT</name>
<organism evidence="4">
    <name type="scientific">Candidatus Nitrotoga fabula</name>
    <dbReference type="NCBI Taxonomy" id="2182327"/>
    <lineage>
        <taxon>Bacteria</taxon>
        <taxon>Pseudomonadati</taxon>
        <taxon>Pseudomonadota</taxon>
        <taxon>Betaproteobacteria</taxon>
        <taxon>Nitrosomonadales</taxon>
        <taxon>Gallionellaceae</taxon>
        <taxon>Candidatus Nitrotoga</taxon>
    </lineage>
</organism>
<feature type="transmembrane region" description="Helical" evidence="3">
    <location>
        <begin position="21"/>
        <end position="41"/>
    </location>
</feature>
<feature type="transmembrane region" description="Helical" evidence="3">
    <location>
        <begin position="61"/>
        <end position="81"/>
    </location>
</feature>
<keyword evidence="3" id="KW-0472">Membrane</keyword>
<feature type="region of interest" description="Disordered" evidence="2">
    <location>
        <begin position="172"/>
        <end position="198"/>
    </location>
</feature>
<sequence length="291" mass="33386">MFEDFAKDIKAQLYERVRSPLLGAFAFSWVLWNHRLIMAFFSEMKFAEKIAYFDDIYPTLYDFWICGVVPPLLFALGYIFLYPYPARWIYNYSARQDIRLKEARNKIEDITPLSQEQAKALRKLMSNQAIEHQKEIQELDQLNQELKRQLSLSAQQAANQVPRSEALKEILDWPDDNKAGRSPDQENSTKKSEGRVKLSDSLPEDVNLKLLQIFQSNQLEIDIFLALISAGGREKIDKISEILRMNPIAVQHGLDQLGKSGLTVEGSSNYYVLTDIGRETAVNLGLTSIFS</sequence>
<evidence type="ECO:0000256" key="1">
    <source>
        <dbReference type="SAM" id="Coils"/>
    </source>
</evidence>
<reference evidence="4" key="1">
    <citation type="submission" date="2018-05" db="EMBL/GenBank/DDBJ databases">
        <authorList>
            <person name="Lanie J.A."/>
            <person name="Ng W.-L."/>
            <person name="Kazmierczak K.M."/>
            <person name="Andrzejewski T.M."/>
            <person name="Davidsen T.M."/>
            <person name="Wayne K.J."/>
            <person name="Tettelin H."/>
            <person name="Glass J.I."/>
            <person name="Rusch D."/>
            <person name="Podicherti R."/>
            <person name="Tsui H.-C.T."/>
            <person name="Winkler M.E."/>
        </authorList>
    </citation>
    <scope>NUCLEOTIDE SEQUENCE</scope>
    <source>
        <strain evidence="4">KNB</strain>
    </source>
</reference>
<feature type="coiled-coil region" evidence="1">
    <location>
        <begin position="122"/>
        <end position="156"/>
    </location>
</feature>
<gene>
    <name evidence="4" type="ORF">NITFAB_2459</name>
</gene>
<dbReference type="EMBL" id="LS423452">
    <property type="protein sequence ID" value="SPS06862.1"/>
    <property type="molecule type" value="Genomic_DNA"/>
</dbReference>
<evidence type="ECO:0000256" key="3">
    <source>
        <dbReference type="SAM" id="Phobius"/>
    </source>
</evidence>
<keyword evidence="3" id="KW-0812">Transmembrane</keyword>
<protein>
    <submittedName>
        <fullName evidence="4">Uncharacterized protein</fullName>
    </submittedName>
</protein>